<dbReference type="RefSeq" id="WP_153472506.1">
    <property type="nucleotide sequence ID" value="NZ_QYAZ01000002.1"/>
</dbReference>
<evidence type="ECO:0000313" key="1">
    <source>
        <dbReference type="EMBL" id="KAB8122511.1"/>
    </source>
</evidence>
<comment type="caution">
    <text evidence="1">The sequence shown here is derived from an EMBL/GenBank/DDBJ whole genome shotgun (WGS) entry which is preliminary data.</text>
</comment>
<name>A0ABQ6VRE5_9PROT</name>
<reference evidence="1 2" key="1">
    <citation type="submission" date="2018-09" db="EMBL/GenBank/DDBJ databases">
        <title>Genome sequence and characterization of the bcs clusters for the production of nanocellulose from the low pH resistant strain Komagataeibacter medellinensis ID13488.</title>
        <authorList>
            <person name="Hernandez-Arriaga A.M."/>
            <person name="Del Cerro C."/>
            <person name="Urbina L."/>
            <person name="Eceiza A."/>
            <person name="Retegi A."/>
            <person name="Prieto M.A."/>
        </authorList>
    </citation>
    <scope>NUCLEOTIDE SEQUENCE [LARGE SCALE GENOMIC DNA]</scope>
    <source>
        <strain evidence="1 2">ID13488</strain>
    </source>
</reference>
<organism evidence="1 2">
    <name type="scientific">Komagataeibacter medellinensis</name>
    <dbReference type="NCBI Taxonomy" id="1177712"/>
    <lineage>
        <taxon>Bacteria</taxon>
        <taxon>Pseudomonadati</taxon>
        <taxon>Pseudomonadota</taxon>
        <taxon>Alphaproteobacteria</taxon>
        <taxon>Acetobacterales</taxon>
        <taxon>Acetobacteraceae</taxon>
        <taxon>Komagataeibacter</taxon>
    </lineage>
</organism>
<evidence type="ECO:0008006" key="3">
    <source>
        <dbReference type="Google" id="ProtNLM"/>
    </source>
</evidence>
<protein>
    <recommendedName>
        <fullName evidence="3">Phage protein</fullName>
    </recommendedName>
</protein>
<proteinExistence type="predicted"/>
<dbReference type="EMBL" id="QYAZ01000002">
    <property type="protein sequence ID" value="KAB8122511.1"/>
    <property type="molecule type" value="Genomic_DNA"/>
</dbReference>
<sequence length="286" mass="29019">MADISTISTTIATALAAALCPDGTASGAVTGRPLIIRRGGLTQADLGDAAHTLQQGCDFIGIADLPESWTRLDEPLGRPWRANNQTPATVSISVTGTTATISVTGSAMPTGTVGLRIGGLPGVNGTACSLHVAMPGDTAADIAAMLAASLPGAVATGTSLTLPAGCTAQAINAGTQAARCVARRQSQMFVITAWSALPAARDVLGQAISDALALTDWLTDENGSTFRIEARAATNDDTAMNRGLFSRPARYLVTFDTDLTRTTPVMLAGGVGVGPTVVTGDVLLDQ</sequence>
<dbReference type="Proteomes" id="UP000427842">
    <property type="component" value="Unassembled WGS sequence"/>
</dbReference>
<accession>A0ABQ6VRE5</accession>
<keyword evidence="2" id="KW-1185">Reference proteome</keyword>
<evidence type="ECO:0000313" key="2">
    <source>
        <dbReference type="Proteomes" id="UP000427842"/>
    </source>
</evidence>
<gene>
    <name evidence="1" type="ORF">D3W54_15140</name>
</gene>